<protein>
    <submittedName>
        <fullName evidence="7">ABC transporter substrate-binding protein</fullName>
    </submittedName>
</protein>
<dbReference type="PANTHER" id="PTHR35936">
    <property type="entry name" value="MEMBRANE-BOUND LYTIC MUREIN TRANSGLYCOSYLASE F"/>
    <property type="match status" value="1"/>
</dbReference>
<dbReference type="Pfam" id="PF00497">
    <property type="entry name" value="SBP_bac_3"/>
    <property type="match status" value="1"/>
</dbReference>
<evidence type="ECO:0000313" key="7">
    <source>
        <dbReference type="EMBL" id="NMM04538.1"/>
    </source>
</evidence>
<evidence type="ECO:0000259" key="6">
    <source>
        <dbReference type="SMART" id="SM00062"/>
    </source>
</evidence>
<dbReference type="EMBL" id="JABBGJ010000102">
    <property type="protein sequence ID" value="NMM04538.1"/>
    <property type="molecule type" value="Genomic_DNA"/>
</dbReference>
<comment type="subcellular location">
    <subcellularLocation>
        <location evidence="1">Cell envelope</location>
    </subcellularLocation>
</comment>
<dbReference type="GO" id="GO:0030313">
    <property type="term" value="C:cell envelope"/>
    <property type="evidence" value="ECO:0007669"/>
    <property type="project" value="UniProtKB-SubCell"/>
</dbReference>
<comment type="caution">
    <text evidence="7">The sequence shown here is derived from an EMBL/GenBank/DDBJ whole genome shotgun (WGS) entry which is preliminary data.</text>
</comment>
<evidence type="ECO:0000256" key="3">
    <source>
        <dbReference type="ARBA" id="ARBA00022729"/>
    </source>
</evidence>
<proteinExistence type="inferred from homology"/>
<dbReference type="InterPro" id="IPR018313">
    <property type="entry name" value="SBP_3_CS"/>
</dbReference>
<comment type="similarity">
    <text evidence="2 4">Belongs to the bacterial solute-binding protein 3 family.</text>
</comment>
<dbReference type="RefSeq" id="WP_169491264.1">
    <property type="nucleotide sequence ID" value="NZ_JABBGJ010000102.1"/>
</dbReference>
<keyword evidence="8" id="KW-1185">Reference proteome</keyword>
<dbReference type="AlphaFoldDB" id="A0A848IQB4"/>
<evidence type="ECO:0000256" key="1">
    <source>
        <dbReference type="ARBA" id="ARBA00004196"/>
    </source>
</evidence>
<dbReference type="PROSITE" id="PS01039">
    <property type="entry name" value="SBP_BACTERIAL_3"/>
    <property type="match status" value="1"/>
</dbReference>
<evidence type="ECO:0000256" key="5">
    <source>
        <dbReference type="SAM" id="SignalP"/>
    </source>
</evidence>
<dbReference type="PANTHER" id="PTHR35936:SF13">
    <property type="entry name" value="HISTIDINE-BINDING PERIPLASMIC PROTEIN"/>
    <property type="match status" value="1"/>
</dbReference>
<dbReference type="Proteomes" id="UP000544134">
    <property type="component" value="Unassembled WGS sequence"/>
</dbReference>
<keyword evidence="3 5" id="KW-0732">Signal</keyword>
<dbReference type="InterPro" id="IPR001638">
    <property type="entry name" value="Solute-binding_3/MltF_N"/>
</dbReference>
<dbReference type="SUPFAM" id="SSF53850">
    <property type="entry name" value="Periplasmic binding protein-like II"/>
    <property type="match status" value="1"/>
</dbReference>
<feature type="chain" id="PRO_5032999498" evidence="5">
    <location>
        <begin position="26"/>
        <end position="262"/>
    </location>
</feature>
<reference evidence="7 8" key="1">
    <citation type="submission" date="2020-04" db="EMBL/GenBank/DDBJ databases">
        <title>Paraburkholderia sp. RP-4-7 isolated from soil.</title>
        <authorList>
            <person name="Dahal R.H."/>
        </authorList>
    </citation>
    <scope>NUCLEOTIDE SEQUENCE [LARGE SCALE GENOMIC DNA]</scope>
    <source>
        <strain evidence="7 8">RP-4-7</strain>
    </source>
</reference>
<gene>
    <name evidence="7" type="ORF">HHL24_42745</name>
</gene>
<accession>A0A848IQB4</accession>
<evidence type="ECO:0000313" key="8">
    <source>
        <dbReference type="Proteomes" id="UP000544134"/>
    </source>
</evidence>
<evidence type="ECO:0000256" key="2">
    <source>
        <dbReference type="ARBA" id="ARBA00010333"/>
    </source>
</evidence>
<feature type="domain" description="Solute-binding protein family 3/N-terminal" evidence="6">
    <location>
        <begin position="28"/>
        <end position="257"/>
    </location>
</feature>
<feature type="signal peptide" evidence="5">
    <location>
        <begin position="1"/>
        <end position="25"/>
    </location>
</feature>
<dbReference type="SMART" id="SM00062">
    <property type="entry name" value="PBPb"/>
    <property type="match status" value="1"/>
</dbReference>
<name>A0A848IQB4_9BURK</name>
<organism evidence="7 8">
    <name type="scientific">Paraburkholderia polaris</name>
    <dbReference type="NCBI Taxonomy" id="2728848"/>
    <lineage>
        <taxon>Bacteria</taxon>
        <taxon>Pseudomonadati</taxon>
        <taxon>Pseudomonadota</taxon>
        <taxon>Betaproteobacteria</taxon>
        <taxon>Burkholderiales</taxon>
        <taxon>Burkholderiaceae</taxon>
        <taxon>Paraburkholderia</taxon>
    </lineage>
</organism>
<dbReference type="CDD" id="cd13703">
    <property type="entry name" value="PBP2_HisJ_LAO"/>
    <property type="match status" value="1"/>
</dbReference>
<dbReference type="Gene3D" id="3.40.190.10">
    <property type="entry name" value="Periplasmic binding protein-like II"/>
    <property type="match status" value="2"/>
</dbReference>
<sequence length="262" mass="28094">MIRLRHRVAAALLLTCSFLGTVAYAEDVLRYGIEASYPPFESKSANGELQGFDIDLGKAVCAAAKMSCSWIETSFDGLIPALQGRKFDAINSAMNVTEKREQTIDFTTVIYRVPSQLIARVGSGLQPTAASLKGKSVGVLQGSIHENFARAHWATAGVNVVTYQDQNQVFNDLTSGRLDATLVLSPSGQSAFLSTPEGKGFTFAGVPVQDEKILGRGVAFGLRQGDGALKEKLNAAIKQVKAEGTIEKLSKKYFGDIDVTAK</sequence>
<evidence type="ECO:0000256" key="4">
    <source>
        <dbReference type="RuleBase" id="RU003744"/>
    </source>
</evidence>